<comment type="caution">
    <text evidence="1">The sequence shown here is derived from an EMBL/GenBank/DDBJ whole genome shotgun (WGS) entry which is preliminary data.</text>
</comment>
<protein>
    <recommendedName>
        <fullName evidence="3">Phage virion morphogenesis protein</fullName>
    </recommendedName>
</protein>
<keyword evidence="2" id="KW-1185">Reference proteome</keyword>
<sequence>MNLSLEVTGLSRVQKALDALSGPQAREAYAKALNDAAFAVRRDMQRELRAVFDRPTPFITSAPKVFAATADKMEAYVAPTMDSRNRPSKGGKVGVDPQQVLQAQEFGGRRREKRSEVALRRAGILPAGWQTALPRVPFPGSDDGRGNLRGPFIAQLISYFQAFGEQGYRANMTARRKAALARGTATQSGRRYFVSYGKLRGQHLAAGIWAAQGTGGVDVRPVVMFTRPGMYRPRISMARIARGLESGDYLARRMRFRIRQAAGM</sequence>
<dbReference type="EMBL" id="BAABEX010000006">
    <property type="protein sequence ID" value="GAA4419888.1"/>
    <property type="molecule type" value="Genomic_DNA"/>
</dbReference>
<evidence type="ECO:0008006" key="3">
    <source>
        <dbReference type="Google" id="ProtNLM"/>
    </source>
</evidence>
<gene>
    <name evidence="1" type="ORF">GCM10023090_06770</name>
</gene>
<evidence type="ECO:0000313" key="1">
    <source>
        <dbReference type="EMBL" id="GAA4419888.1"/>
    </source>
</evidence>
<accession>A0ABP8L0R8</accession>
<organism evidence="1 2">
    <name type="scientific">Acidovorax lacteus</name>
    <dbReference type="NCBI Taxonomy" id="1924988"/>
    <lineage>
        <taxon>Bacteria</taxon>
        <taxon>Pseudomonadati</taxon>
        <taxon>Pseudomonadota</taxon>
        <taxon>Betaproteobacteria</taxon>
        <taxon>Burkholderiales</taxon>
        <taxon>Comamonadaceae</taxon>
        <taxon>Acidovorax</taxon>
    </lineage>
</organism>
<reference evidence="2" key="1">
    <citation type="journal article" date="2019" name="Int. J. Syst. Evol. Microbiol.">
        <title>The Global Catalogue of Microorganisms (GCM) 10K type strain sequencing project: providing services to taxonomists for standard genome sequencing and annotation.</title>
        <authorList>
            <consortium name="The Broad Institute Genomics Platform"/>
            <consortium name="The Broad Institute Genome Sequencing Center for Infectious Disease"/>
            <person name="Wu L."/>
            <person name="Ma J."/>
        </authorList>
    </citation>
    <scope>NUCLEOTIDE SEQUENCE [LARGE SCALE GENOMIC DNA]</scope>
    <source>
        <strain evidence="2">JCM 31890</strain>
    </source>
</reference>
<dbReference type="Proteomes" id="UP001501788">
    <property type="component" value="Unassembled WGS sequence"/>
</dbReference>
<dbReference type="RefSeq" id="WP_345061163.1">
    <property type="nucleotide sequence ID" value="NZ_BAABEX010000006.1"/>
</dbReference>
<evidence type="ECO:0000313" key="2">
    <source>
        <dbReference type="Proteomes" id="UP001501788"/>
    </source>
</evidence>
<proteinExistence type="predicted"/>
<name>A0ABP8L0R8_9BURK</name>